<dbReference type="PROSITE" id="PS51186">
    <property type="entry name" value="GNAT"/>
    <property type="match status" value="1"/>
</dbReference>
<dbReference type="Pfam" id="PF13527">
    <property type="entry name" value="Acetyltransf_9"/>
    <property type="match status" value="1"/>
</dbReference>
<organism evidence="2 3">
    <name type="scientific">Catellatospora chokoriensis</name>
    <dbReference type="NCBI Taxonomy" id="310353"/>
    <lineage>
        <taxon>Bacteria</taxon>
        <taxon>Bacillati</taxon>
        <taxon>Actinomycetota</taxon>
        <taxon>Actinomycetes</taxon>
        <taxon>Micromonosporales</taxon>
        <taxon>Micromonosporaceae</taxon>
        <taxon>Catellatospora</taxon>
    </lineage>
</organism>
<reference evidence="2 3" key="1">
    <citation type="submission" date="2021-01" db="EMBL/GenBank/DDBJ databases">
        <title>Whole genome shotgun sequence of Catellatospora chokoriensis NBRC 107358.</title>
        <authorList>
            <person name="Komaki H."/>
            <person name="Tamura T."/>
        </authorList>
    </citation>
    <scope>NUCLEOTIDE SEQUENCE [LARGE SCALE GENOMIC DNA]</scope>
    <source>
        <strain evidence="2 3">NBRC 107358</strain>
    </source>
</reference>
<evidence type="ECO:0000259" key="1">
    <source>
        <dbReference type="PROSITE" id="PS51186"/>
    </source>
</evidence>
<dbReference type="PANTHER" id="PTHR37817">
    <property type="entry name" value="N-ACETYLTRANSFERASE EIS"/>
    <property type="match status" value="1"/>
</dbReference>
<evidence type="ECO:0000313" key="3">
    <source>
        <dbReference type="Proteomes" id="UP000619293"/>
    </source>
</evidence>
<dbReference type="PANTHER" id="PTHR37817:SF1">
    <property type="entry name" value="N-ACETYLTRANSFERASE EIS"/>
    <property type="match status" value="1"/>
</dbReference>
<sequence>MTYEVRPLGPEDQKLAWDLGSLAFGYHAQPMPDGWNPDASGRRTLGVFDPAGRLVAKAVDREQGQWFGGRVVPTCGVAGVATAPELRGRGLGRLVLTRLLEGARDRGAVLSTLFGTTPLPYRALGWEEVGALTYWTVPTRALAAVRPDPKTTLRPATEADIPAVYEIYRQVARAGTGLMQRSGPAFGATPAQLLADYHGFTVAVDDAGTIVGYASWDRGPGYDAGGKLTVDDLIGLTPEATRTLLAMIGGWASVAPTTVLRLGTTDPAWSLIVRTDAKVATAQPWMARVVDASGAVAARGWPRHLAGEVDLDLVDDVCPWQHGRWRLTLSGGEARLEPGGAGTVRLTPRGLAAWYAGAATPEQLRRTGFLTGGDADTDELLRTATAGPPPTLHDYF</sequence>
<name>A0A8J3JQQ0_9ACTN</name>
<dbReference type="Proteomes" id="UP000619293">
    <property type="component" value="Unassembled WGS sequence"/>
</dbReference>
<dbReference type="InterPro" id="IPR051554">
    <property type="entry name" value="Acetyltransferase_Eis"/>
</dbReference>
<comment type="caution">
    <text evidence="2">The sequence shown here is derived from an EMBL/GenBank/DDBJ whole genome shotgun (WGS) entry which is preliminary data.</text>
</comment>
<dbReference type="InterPro" id="IPR000182">
    <property type="entry name" value="GNAT_dom"/>
</dbReference>
<dbReference type="GO" id="GO:0030649">
    <property type="term" value="P:aminoglycoside antibiotic catabolic process"/>
    <property type="evidence" value="ECO:0007669"/>
    <property type="project" value="TreeGrafter"/>
</dbReference>
<dbReference type="Gene3D" id="3.40.630.30">
    <property type="match status" value="2"/>
</dbReference>
<dbReference type="SUPFAM" id="SSF55729">
    <property type="entry name" value="Acyl-CoA N-acyltransferases (Nat)"/>
    <property type="match status" value="1"/>
</dbReference>
<dbReference type="RefSeq" id="WP_191839259.1">
    <property type="nucleotide sequence ID" value="NZ_BAAALB010000006.1"/>
</dbReference>
<gene>
    <name evidence="2" type="ORF">Cch02nite_28050</name>
</gene>
<dbReference type="CDD" id="cd04301">
    <property type="entry name" value="NAT_SF"/>
    <property type="match status" value="1"/>
</dbReference>
<protein>
    <submittedName>
        <fullName evidence="2">UPF0256 protein</fullName>
    </submittedName>
</protein>
<dbReference type="EMBL" id="BONG01000015">
    <property type="protein sequence ID" value="GIF89361.1"/>
    <property type="molecule type" value="Genomic_DNA"/>
</dbReference>
<dbReference type="Gene3D" id="3.30.1050.10">
    <property type="entry name" value="SCP2 sterol-binding domain"/>
    <property type="match status" value="1"/>
</dbReference>
<proteinExistence type="predicted"/>
<accession>A0A8J3JQQ0</accession>
<dbReference type="AlphaFoldDB" id="A0A8J3JQQ0"/>
<keyword evidence="3" id="KW-1185">Reference proteome</keyword>
<dbReference type="Pfam" id="PF17668">
    <property type="entry name" value="Acetyltransf_17"/>
    <property type="match status" value="1"/>
</dbReference>
<feature type="domain" description="N-acetyltransferase" evidence="1">
    <location>
        <begin position="3"/>
        <end position="149"/>
    </location>
</feature>
<dbReference type="Pfam" id="PF13530">
    <property type="entry name" value="SCP2_2"/>
    <property type="match status" value="1"/>
</dbReference>
<dbReference type="InterPro" id="IPR041380">
    <property type="entry name" value="Acetyltransf_17"/>
</dbReference>
<dbReference type="InterPro" id="IPR025559">
    <property type="entry name" value="Eis_dom"/>
</dbReference>
<dbReference type="SUPFAM" id="SSF55718">
    <property type="entry name" value="SCP-like"/>
    <property type="match status" value="1"/>
</dbReference>
<dbReference type="GO" id="GO:0034069">
    <property type="term" value="F:aminoglycoside N-acetyltransferase activity"/>
    <property type="evidence" value="ECO:0007669"/>
    <property type="project" value="TreeGrafter"/>
</dbReference>
<evidence type="ECO:0000313" key="2">
    <source>
        <dbReference type="EMBL" id="GIF89361.1"/>
    </source>
</evidence>
<dbReference type="InterPro" id="IPR016181">
    <property type="entry name" value="Acyl_CoA_acyltransferase"/>
</dbReference>
<dbReference type="InterPro" id="IPR036527">
    <property type="entry name" value="SCP2_sterol-bd_dom_sf"/>
</dbReference>